<name>A0AAV7V387_PLEWA</name>
<keyword evidence="3" id="KW-1185">Reference proteome</keyword>
<comment type="caution">
    <text evidence="2">The sequence shown here is derived from an EMBL/GenBank/DDBJ whole genome shotgun (WGS) entry which is preliminary data.</text>
</comment>
<sequence>MPACVRASQSVSRQRVRSALCTVCYSLAAAHMVVSVWLFSWAPLQASACTGVVVVAPPWKSLSCCGLGVDPELKPAPECEIGARERGDTPLAPSCCVGATYYTDVRPVGAQLRKTR</sequence>
<feature type="transmembrane region" description="Helical" evidence="1">
    <location>
        <begin position="20"/>
        <end position="42"/>
    </location>
</feature>
<dbReference type="EMBL" id="JANPWB010000004">
    <property type="protein sequence ID" value="KAJ1194432.1"/>
    <property type="molecule type" value="Genomic_DNA"/>
</dbReference>
<dbReference type="AlphaFoldDB" id="A0AAV7V387"/>
<keyword evidence="1" id="KW-0472">Membrane</keyword>
<keyword evidence="1" id="KW-0812">Transmembrane</keyword>
<dbReference type="Proteomes" id="UP001066276">
    <property type="component" value="Chromosome 2_2"/>
</dbReference>
<proteinExistence type="predicted"/>
<evidence type="ECO:0000313" key="2">
    <source>
        <dbReference type="EMBL" id="KAJ1194432.1"/>
    </source>
</evidence>
<organism evidence="2 3">
    <name type="scientific">Pleurodeles waltl</name>
    <name type="common">Iberian ribbed newt</name>
    <dbReference type="NCBI Taxonomy" id="8319"/>
    <lineage>
        <taxon>Eukaryota</taxon>
        <taxon>Metazoa</taxon>
        <taxon>Chordata</taxon>
        <taxon>Craniata</taxon>
        <taxon>Vertebrata</taxon>
        <taxon>Euteleostomi</taxon>
        <taxon>Amphibia</taxon>
        <taxon>Batrachia</taxon>
        <taxon>Caudata</taxon>
        <taxon>Salamandroidea</taxon>
        <taxon>Salamandridae</taxon>
        <taxon>Pleurodelinae</taxon>
        <taxon>Pleurodeles</taxon>
    </lineage>
</organism>
<gene>
    <name evidence="2" type="ORF">NDU88_003721</name>
</gene>
<protein>
    <recommendedName>
        <fullName evidence="4">Secreted protein</fullName>
    </recommendedName>
</protein>
<evidence type="ECO:0008006" key="4">
    <source>
        <dbReference type="Google" id="ProtNLM"/>
    </source>
</evidence>
<evidence type="ECO:0000313" key="3">
    <source>
        <dbReference type="Proteomes" id="UP001066276"/>
    </source>
</evidence>
<reference evidence="2" key="1">
    <citation type="journal article" date="2022" name="bioRxiv">
        <title>Sequencing and chromosome-scale assembly of the giantPleurodeles waltlgenome.</title>
        <authorList>
            <person name="Brown T."/>
            <person name="Elewa A."/>
            <person name="Iarovenko S."/>
            <person name="Subramanian E."/>
            <person name="Araus A.J."/>
            <person name="Petzold A."/>
            <person name="Susuki M."/>
            <person name="Suzuki K.-i.T."/>
            <person name="Hayashi T."/>
            <person name="Toyoda A."/>
            <person name="Oliveira C."/>
            <person name="Osipova E."/>
            <person name="Leigh N.D."/>
            <person name="Simon A."/>
            <person name="Yun M.H."/>
        </authorList>
    </citation>
    <scope>NUCLEOTIDE SEQUENCE</scope>
    <source>
        <strain evidence="2">20211129_DDA</strain>
        <tissue evidence="2">Liver</tissue>
    </source>
</reference>
<accession>A0AAV7V387</accession>
<keyword evidence="1" id="KW-1133">Transmembrane helix</keyword>
<evidence type="ECO:0000256" key="1">
    <source>
        <dbReference type="SAM" id="Phobius"/>
    </source>
</evidence>